<dbReference type="RefSeq" id="WP_245319193.1">
    <property type="nucleotide sequence ID" value="NZ_FUXL01000008.1"/>
</dbReference>
<dbReference type="NCBIfam" id="TIGR02522">
    <property type="entry name" value="pilus_cpaD"/>
    <property type="match status" value="1"/>
</dbReference>
<keyword evidence="2" id="KW-0732">Signal</keyword>
<evidence type="ECO:0000313" key="3">
    <source>
        <dbReference type="EMBL" id="SKA21807.1"/>
    </source>
</evidence>
<reference evidence="3 4" key="1">
    <citation type="submission" date="2017-02" db="EMBL/GenBank/DDBJ databases">
        <authorList>
            <person name="Peterson S.W."/>
        </authorList>
    </citation>
    <scope>NUCLEOTIDE SEQUENCE [LARGE SCALE GENOMIC DNA]</scope>
    <source>
        <strain evidence="3 4">USBA 369</strain>
    </source>
</reference>
<evidence type="ECO:0000256" key="2">
    <source>
        <dbReference type="SAM" id="SignalP"/>
    </source>
</evidence>
<keyword evidence="4" id="KW-1185">Reference proteome</keyword>
<dbReference type="STRING" id="1365950.SAMN05428963_108155"/>
<feature type="region of interest" description="Disordered" evidence="1">
    <location>
        <begin position="214"/>
        <end position="234"/>
    </location>
</feature>
<evidence type="ECO:0000313" key="4">
    <source>
        <dbReference type="Proteomes" id="UP000190135"/>
    </source>
</evidence>
<organism evidence="3 4">
    <name type="scientific">Consotaella salsifontis</name>
    <dbReference type="NCBI Taxonomy" id="1365950"/>
    <lineage>
        <taxon>Bacteria</taxon>
        <taxon>Pseudomonadati</taxon>
        <taxon>Pseudomonadota</taxon>
        <taxon>Alphaproteobacteria</taxon>
        <taxon>Hyphomicrobiales</taxon>
        <taxon>Aurantimonadaceae</taxon>
        <taxon>Consotaella</taxon>
    </lineage>
</organism>
<feature type="chain" id="PRO_5010545271" evidence="2">
    <location>
        <begin position="30"/>
        <end position="234"/>
    </location>
</feature>
<name>A0A1T4S0X1_9HYPH</name>
<evidence type="ECO:0000256" key="1">
    <source>
        <dbReference type="SAM" id="MobiDB-lite"/>
    </source>
</evidence>
<feature type="compositionally biased region" description="Polar residues" evidence="1">
    <location>
        <begin position="218"/>
        <end position="234"/>
    </location>
</feature>
<proteinExistence type="predicted"/>
<accession>A0A1T4S0X1</accession>
<dbReference type="InterPro" id="IPR013361">
    <property type="entry name" value="Pilus_CpaD"/>
</dbReference>
<dbReference type="AlphaFoldDB" id="A0A1T4S0X1"/>
<feature type="signal peptide" evidence="2">
    <location>
        <begin position="1"/>
        <end position="29"/>
    </location>
</feature>
<dbReference type="Pfam" id="PF09476">
    <property type="entry name" value="Pilus_CpaD"/>
    <property type="match status" value="1"/>
</dbReference>
<dbReference type="Proteomes" id="UP000190135">
    <property type="component" value="Unassembled WGS sequence"/>
</dbReference>
<dbReference type="InterPro" id="IPR019027">
    <property type="entry name" value="Pilus_biogenesis_CpaD-related"/>
</dbReference>
<dbReference type="EMBL" id="FUXL01000008">
    <property type="protein sequence ID" value="SKA21807.1"/>
    <property type="molecule type" value="Genomic_DNA"/>
</dbReference>
<sequence length="234" mass="24883">MFTPSSLTRAVSRPAALALGLAMALSACADRNHVEVGAIPDDYRTRHPIVVSEAEVGLDIPVVSTEGRLSSADRERVRDFAGRFKTARATTIRVLQPSGSGNALAADLVTRDVVAALKANGVGSNRILVQPYPAADLGGPAPIHLAYVTLAAKTDPCGRWPEDLANTSDNRNYFNFGCASQQNLAAQIADPRDLLSPRGLGEIDAERRTQVIGDYRTGNPTGAVTPSSNVDYDW</sequence>
<gene>
    <name evidence="3" type="ORF">SAMN05428963_108155</name>
</gene>
<protein>
    <submittedName>
        <fullName evidence="3">Pilus assembly protein CpaD</fullName>
    </submittedName>
</protein>